<dbReference type="Gene3D" id="3.40.47.10">
    <property type="match status" value="2"/>
</dbReference>
<accession>M9LUK5</accession>
<dbReference type="GO" id="GO:0006635">
    <property type="term" value="P:fatty acid beta-oxidation"/>
    <property type="evidence" value="ECO:0007669"/>
    <property type="project" value="TreeGrafter"/>
</dbReference>
<dbReference type="PROSITE" id="PS00737">
    <property type="entry name" value="THIOLASE_2"/>
    <property type="match status" value="1"/>
</dbReference>
<dbReference type="PANTHER" id="PTHR18919">
    <property type="entry name" value="ACETYL-COA C-ACYLTRANSFERASE"/>
    <property type="match status" value="1"/>
</dbReference>
<feature type="domain" description="Thiolase N-terminal" evidence="8">
    <location>
        <begin position="258"/>
        <end position="388"/>
    </location>
</feature>
<dbReference type="AlphaFoldDB" id="M9LUK5"/>
<dbReference type="GO" id="GO:0005739">
    <property type="term" value="C:mitochondrion"/>
    <property type="evidence" value="ECO:0007669"/>
    <property type="project" value="TreeGrafter"/>
</dbReference>
<sequence length="518" mass="54196">MPAFYQTAVARLSQTARIMSQINDVFIVSAARTPIGSFNGVLKNATAPELGVVAVKAAIERAGLKPEQIEEVYMGNVLQGNVGQAPARQVALKAGCPDSTEATTINKVCASGMKAISLAAQNIALGQRGVMVAGGMESMSNAPSGYGHVWLSFRVGLRAQLPVRADPYRAEVASPPPPRPPRGKGAWTEPNFSSVSPTWPARAGSAAFVPLGPLLVRSVGAEAATARVCRKFRLLAGGGEGAQPCWRHSGKANYYLPRGNSYGHVQALDSIVKDGLHDVYNQVAMGNCAENTAKKLSITREQQDEFAIESYRRSAEAWKANAFANEIAPVTISDRKGDVVVSEDEEYKNVKLDKIPTLRPVFDKNGTITAANASTLNDGASAVVLASEAEVQKLGVKPLAKIVAFADAACAPIDFPIAPAYAIPKALERAGLTKDDISLFEINEAFSAVALANNQMLGLDASKVNVLGGGVSLGHPIGSSGARIVVTLAHALKPGQYGCAGVCNGGGGASAIIIKREN</sequence>
<dbReference type="InterPro" id="IPR020616">
    <property type="entry name" value="Thiolase_N"/>
</dbReference>
<evidence type="ECO:0000313" key="10">
    <source>
        <dbReference type="EMBL" id="GAC72979.1"/>
    </source>
</evidence>
<evidence type="ECO:0000256" key="3">
    <source>
        <dbReference type="ARBA" id="ARBA00022723"/>
    </source>
</evidence>
<proteinExistence type="inferred from homology"/>
<evidence type="ECO:0000259" key="8">
    <source>
        <dbReference type="Pfam" id="PF00108"/>
    </source>
</evidence>
<dbReference type="InterPro" id="IPR002155">
    <property type="entry name" value="Thiolase"/>
</dbReference>
<evidence type="ECO:0000256" key="5">
    <source>
        <dbReference type="ARBA" id="ARBA00023315"/>
    </source>
</evidence>
<reference evidence="11" key="1">
    <citation type="journal article" date="2013" name="Genome Announc.">
        <title>Genome sequence of the basidiomycetous yeast Pseudozyma antarctica T-34, a producer of the glycolipid biosurfactants mannosylerythritol lipids.</title>
        <authorList>
            <person name="Morita T."/>
            <person name="Koike H."/>
            <person name="Koyama Y."/>
            <person name="Hagiwara H."/>
            <person name="Ito E."/>
            <person name="Fukuoka T."/>
            <person name="Imura T."/>
            <person name="Machida M."/>
            <person name="Kitamoto D."/>
        </authorList>
    </citation>
    <scope>NUCLEOTIDE SEQUENCE [LARGE SCALE GENOMIC DNA]</scope>
    <source>
        <strain evidence="11">T-34</strain>
    </source>
</reference>
<evidence type="ECO:0000256" key="1">
    <source>
        <dbReference type="ARBA" id="ARBA00010982"/>
    </source>
</evidence>
<dbReference type="InterPro" id="IPR016039">
    <property type="entry name" value="Thiolase-like"/>
</dbReference>
<evidence type="ECO:0000256" key="7">
    <source>
        <dbReference type="SAM" id="MobiDB-lite"/>
    </source>
</evidence>
<dbReference type="GO" id="GO:0046872">
    <property type="term" value="F:metal ion binding"/>
    <property type="evidence" value="ECO:0007669"/>
    <property type="project" value="UniProtKB-KW"/>
</dbReference>
<protein>
    <submittedName>
        <fullName evidence="10">Acetyl-coa acetyltransferase</fullName>
    </submittedName>
</protein>
<evidence type="ECO:0000313" key="11">
    <source>
        <dbReference type="Proteomes" id="UP000011976"/>
    </source>
</evidence>
<dbReference type="Proteomes" id="UP000011976">
    <property type="component" value="Unassembled WGS sequence"/>
</dbReference>
<dbReference type="OrthoDB" id="5404651at2759"/>
<keyword evidence="3" id="KW-0479">Metal-binding</keyword>
<feature type="region of interest" description="Disordered" evidence="7">
    <location>
        <begin position="169"/>
        <end position="191"/>
    </location>
</feature>
<dbReference type="PROSITE" id="PS00098">
    <property type="entry name" value="THIOLASE_1"/>
    <property type="match status" value="1"/>
</dbReference>
<keyword evidence="4" id="KW-0630">Potassium</keyword>
<feature type="domain" description="Thiolase C-terminal" evidence="9">
    <location>
        <begin position="397"/>
        <end position="516"/>
    </location>
</feature>
<evidence type="ECO:0000259" key="9">
    <source>
        <dbReference type="Pfam" id="PF02803"/>
    </source>
</evidence>
<dbReference type="PANTHER" id="PTHR18919:SF156">
    <property type="entry name" value="ACETYL-COA ACETYLTRANSFERASE, MITOCHONDRIAL"/>
    <property type="match status" value="1"/>
</dbReference>
<name>M9LUK5_PSEA3</name>
<evidence type="ECO:0000256" key="6">
    <source>
        <dbReference type="RuleBase" id="RU003557"/>
    </source>
</evidence>
<feature type="domain" description="Thiolase N-terminal" evidence="8">
    <location>
        <begin position="25"/>
        <end position="146"/>
    </location>
</feature>
<dbReference type="SUPFAM" id="SSF53901">
    <property type="entry name" value="Thiolase-like"/>
    <property type="match status" value="2"/>
</dbReference>
<dbReference type="InterPro" id="IPR020617">
    <property type="entry name" value="Thiolase_C"/>
</dbReference>
<dbReference type="Pfam" id="PF02803">
    <property type="entry name" value="Thiolase_C"/>
    <property type="match status" value="1"/>
</dbReference>
<gene>
    <name evidence="10" type="ORF">PANT_8d00008</name>
</gene>
<dbReference type="InterPro" id="IPR020615">
    <property type="entry name" value="Thiolase_acyl_enz_int_AS"/>
</dbReference>
<comment type="similarity">
    <text evidence="1 6">Belongs to the thiolase-like superfamily. Thiolase family.</text>
</comment>
<organism evidence="10 11">
    <name type="scientific">Pseudozyma antarctica (strain T-34)</name>
    <name type="common">Yeast</name>
    <name type="synonym">Candida antarctica</name>
    <dbReference type="NCBI Taxonomy" id="1151754"/>
    <lineage>
        <taxon>Eukaryota</taxon>
        <taxon>Fungi</taxon>
        <taxon>Dikarya</taxon>
        <taxon>Basidiomycota</taxon>
        <taxon>Ustilaginomycotina</taxon>
        <taxon>Ustilaginomycetes</taxon>
        <taxon>Ustilaginales</taxon>
        <taxon>Ustilaginaceae</taxon>
        <taxon>Moesziomyces</taxon>
    </lineage>
</organism>
<keyword evidence="5 6" id="KW-0012">Acyltransferase</keyword>
<dbReference type="InterPro" id="IPR020613">
    <property type="entry name" value="Thiolase_CS"/>
</dbReference>
<dbReference type="EMBL" id="DF196774">
    <property type="protein sequence ID" value="GAC72979.1"/>
    <property type="molecule type" value="Genomic_DNA"/>
</dbReference>
<dbReference type="NCBIfam" id="TIGR01930">
    <property type="entry name" value="AcCoA-C-Actrans"/>
    <property type="match status" value="1"/>
</dbReference>
<keyword evidence="2 6" id="KW-0808">Transferase</keyword>
<dbReference type="GO" id="GO:0003985">
    <property type="term" value="F:acetyl-CoA C-acetyltransferase activity"/>
    <property type="evidence" value="ECO:0007669"/>
    <property type="project" value="TreeGrafter"/>
</dbReference>
<dbReference type="CDD" id="cd00751">
    <property type="entry name" value="thiolase"/>
    <property type="match status" value="1"/>
</dbReference>
<dbReference type="Pfam" id="PF00108">
    <property type="entry name" value="Thiolase_N"/>
    <property type="match status" value="2"/>
</dbReference>
<dbReference type="STRING" id="1151754.M9LUK5"/>
<evidence type="ECO:0000256" key="2">
    <source>
        <dbReference type="ARBA" id="ARBA00022679"/>
    </source>
</evidence>
<evidence type="ECO:0000256" key="4">
    <source>
        <dbReference type="ARBA" id="ARBA00022958"/>
    </source>
</evidence>